<evidence type="ECO:0000256" key="2">
    <source>
        <dbReference type="ARBA" id="ARBA00004370"/>
    </source>
</evidence>
<dbReference type="InterPro" id="IPR003594">
    <property type="entry name" value="HATPase_dom"/>
</dbReference>
<proteinExistence type="predicted"/>
<dbReference type="STRING" id="48256.CLHUN_28150"/>
<comment type="subcellular location">
    <subcellularLocation>
        <location evidence="2">Membrane</location>
    </subcellularLocation>
</comment>
<evidence type="ECO:0000256" key="4">
    <source>
        <dbReference type="ARBA" id="ARBA00022553"/>
    </source>
</evidence>
<evidence type="ECO:0000259" key="8">
    <source>
        <dbReference type="PROSITE" id="PS50109"/>
    </source>
</evidence>
<dbReference type="RefSeq" id="WP_117387063.1">
    <property type="nucleotide sequence ID" value="NZ_MZGX01000019.1"/>
</dbReference>
<comment type="catalytic activity">
    <reaction evidence="1">
        <text>ATP + protein L-histidine = ADP + protein N-phospho-L-histidine.</text>
        <dbReference type="EC" id="2.7.13.3"/>
    </reaction>
</comment>
<evidence type="ECO:0000256" key="3">
    <source>
        <dbReference type="ARBA" id="ARBA00012438"/>
    </source>
</evidence>
<dbReference type="EMBL" id="MZGX01000019">
    <property type="protein sequence ID" value="OPX43267.1"/>
    <property type="molecule type" value="Genomic_DNA"/>
</dbReference>
<dbReference type="GO" id="GO:0016020">
    <property type="term" value="C:membrane"/>
    <property type="evidence" value="ECO:0007669"/>
    <property type="project" value="UniProtKB-SubCell"/>
</dbReference>
<dbReference type="InterPro" id="IPR003661">
    <property type="entry name" value="HisK_dim/P_dom"/>
</dbReference>
<organism evidence="9 10">
    <name type="scientific">Ruminiclostridium hungatei</name>
    <name type="common">Clostridium hungatei</name>
    <dbReference type="NCBI Taxonomy" id="48256"/>
    <lineage>
        <taxon>Bacteria</taxon>
        <taxon>Bacillati</taxon>
        <taxon>Bacillota</taxon>
        <taxon>Clostridia</taxon>
        <taxon>Eubacteriales</taxon>
        <taxon>Oscillospiraceae</taxon>
        <taxon>Ruminiclostridium</taxon>
    </lineage>
</organism>
<evidence type="ECO:0000313" key="10">
    <source>
        <dbReference type="Proteomes" id="UP000191554"/>
    </source>
</evidence>
<evidence type="ECO:0000256" key="6">
    <source>
        <dbReference type="ARBA" id="ARBA00022777"/>
    </source>
</evidence>
<dbReference type="CDD" id="cd00082">
    <property type="entry name" value="HisKA"/>
    <property type="match status" value="1"/>
</dbReference>
<keyword evidence="7" id="KW-0902">Two-component regulatory system</keyword>
<dbReference type="EC" id="2.7.13.3" evidence="3"/>
<dbReference type="AlphaFoldDB" id="A0A1V4SJ42"/>
<dbReference type="GO" id="GO:0000156">
    <property type="term" value="F:phosphorelay response regulator activity"/>
    <property type="evidence" value="ECO:0007669"/>
    <property type="project" value="TreeGrafter"/>
</dbReference>
<keyword evidence="4" id="KW-0597">Phosphoprotein</keyword>
<dbReference type="SMART" id="SM00388">
    <property type="entry name" value="HisKA"/>
    <property type="match status" value="1"/>
</dbReference>
<evidence type="ECO:0000256" key="7">
    <source>
        <dbReference type="ARBA" id="ARBA00023012"/>
    </source>
</evidence>
<evidence type="ECO:0000313" key="9">
    <source>
        <dbReference type="EMBL" id="OPX43267.1"/>
    </source>
</evidence>
<dbReference type="PANTHER" id="PTHR42878">
    <property type="entry name" value="TWO-COMPONENT HISTIDINE KINASE"/>
    <property type="match status" value="1"/>
</dbReference>
<gene>
    <name evidence="9" type="primary">cph1_3</name>
    <name evidence="9" type="ORF">CLHUN_28150</name>
</gene>
<dbReference type="PROSITE" id="PS50109">
    <property type="entry name" value="HIS_KIN"/>
    <property type="match status" value="1"/>
</dbReference>
<dbReference type="PANTHER" id="PTHR42878:SF15">
    <property type="entry name" value="BACTERIOPHYTOCHROME"/>
    <property type="match status" value="1"/>
</dbReference>
<dbReference type="PRINTS" id="PR00344">
    <property type="entry name" value="BCTRLSENSOR"/>
</dbReference>
<keyword evidence="5 9" id="KW-0808">Transferase</keyword>
<name>A0A1V4SJ42_RUMHU</name>
<dbReference type="InterPro" id="IPR036890">
    <property type="entry name" value="HATPase_C_sf"/>
</dbReference>
<protein>
    <recommendedName>
        <fullName evidence="3">histidine kinase</fullName>
        <ecNumber evidence="3">2.7.13.3</ecNumber>
    </recommendedName>
</protein>
<dbReference type="Proteomes" id="UP000191554">
    <property type="component" value="Unassembled WGS sequence"/>
</dbReference>
<evidence type="ECO:0000256" key="1">
    <source>
        <dbReference type="ARBA" id="ARBA00000085"/>
    </source>
</evidence>
<dbReference type="GO" id="GO:0000155">
    <property type="term" value="F:phosphorelay sensor kinase activity"/>
    <property type="evidence" value="ECO:0007669"/>
    <property type="project" value="InterPro"/>
</dbReference>
<sequence>MITIFNKEDSYYKNPHKADLQEIADRLEVSNHELQAFNYTISHEIKAPVRAIDGYARIFIEDYKNSVSIEGIELIQNIRDICSDTLILINKLLDYTKFTDFEPVLEALDVKELAKTVFDELVIGYSQKQRIILQLEEDIPFILADKILMKQVFANILSNSLKFTRNVDTGIICIGYRFENNEGYFYIKDNGVGFDMKFSENLFGMFQRMHSLNDFEGSGVGLAIVKKIIEKFGGRVWITGEVGKGACVYFTISRENILV</sequence>
<evidence type="ECO:0000256" key="5">
    <source>
        <dbReference type="ARBA" id="ARBA00022679"/>
    </source>
</evidence>
<keyword evidence="6" id="KW-0418">Kinase</keyword>
<dbReference type="InterPro" id="IPR005467">
    <property type="entry name" value="His_kinase_dom"/>
</dbReference>
<dbReference type="GO" id="GO:0030295">
    <property type="term" value="F:protein kinase activator activity"/>
    <property type="evidence" value="ECO:0007669"/>
    <property type="project" value="TreeGrafter"/>
</dbReference>
<dbReference type="Gene3D" id="3.30.565.10">
    <property type="entry name" value="Histidine kinase-like ATPase, C-terminal domain"/>
    <property type="match status" value="1"/>
</dbReference>
<dbReference type="SUPFAM" id="SSF47384">
    <property type="entry name" value="Homodimeric domain of signal transducing histidine kinase"/>
    <property type="match status" value="1"/>
</dbReference>
<dbReference type="InterPro" id="IPR050351">
    <property type="entry name" value="BphY/WalK/GraS-like"/>
</dbReference>
<dbReference type="FunFam" id="3.30.565.10:FF:000006">
    <property type="entry name" value="Sensor histidine kinase WalK"/>
    <property type="match status" value="1"/>
</dbReference>
<dbReference type="SMART" id="SM00387">
    <property type="entry name" value="HATPase_c"/>
    <property type="match status" value="1"/>
</dbReference>
<dbReference type="InterPro" id="IPR004358">
    <property type="entry name" value="Sig_transdc_His_kin-like_C"/>
</dbReference>
<dbReference type="Gene3D" id="1.10.287.130">
    <property type="match status" value="1"/>
</dbReference>
<dbReference type="SUPFAM" id="SSF55874">
    <property type="entry name" value="ATPase domain of HSP90 chaperone/DNA topoisomerase II/histidine kinase"/>
    <property type="match status" value="1"/>
</dbReference>
<comment type="caution">
    <text evidence="9">The sequence shown here is derived from an EMBL/GenBank/DDBJ whole genome shotgun (WGS) entry which is preliminary data.</text>
</comment>
<dbReference type="Pfam" id="PF02518">
    <property type="entry name" value="HATPase_c"/>
    <property type="match status" value="1"/>
</dbReference>
<dbReference type="GO" id="GO:0007234">
    <property type="term" value="P:osmosensory signaling via phosphorelay pathway"/>
    <property type="evidence" value="ECO:0007669"/>
    <property type="project" value="TreeGrafter"/>
</dbReference>
<accession>A0A1V4SJ42</accession>
<keyword evidence="10" id="KW-1185">Reference proteome</keyword>
<feature type="domain" description="Histidine kinase" evidence="8">
    <location>
        <begin position="40"/>
        <end position="256"/>
    </location>
</feature>
<reference evidence="9 10" key="1">
    <citation type="submission" date="2017-03" db="EMBL/GenBank/DDBJ databases">
        <title>Genome sequence of Clostridium hungatei DSM 14427.</title>
        <authorList>
            <person name="Poehlein A."/>
            <person name="Daniel R."/>
        </authorList>
    </citation>
    <scope>NUCLEOTIDE SEQUENCE [LARGE SCALE GENOMIC DNA]</scope>
    <source>
        <strain evidence="9 10">DSM 14427</strain>
    </source>
</reference>
<dbReference type="OrthoDB" id="9813394at2"/>
<dbReference type="InterPro" id="IPR036097">
    <property type="entry name" value="HisK_dim/P_sf"/>
</dbReference>